<name>I7FGV1_MYCS2</name>
<accession>I7FGV1</accession>
<keyword evidence="2" id="KW-0812">Transmembrane</keyword>
<gene>
    <name evidence="3" type="ordered locus">MSMEI_1605</name>
</gene>
<evidence type="ECO:0000313" key="4">
    <source>
        <dbReference type="Proteomes" id="UP000006158"/>
    </source>
</evidence>
<dbReference type="AlphaFoldDB" id="I7FGV1"/>
<feature type="transmembrane region" description="Helical" evidence="2">
    <location>
        <begin position="261"/>
        <end position="282"/>
    </location>
</feature>
<evidence type="ECO:0008006" key="5">
    <source>
        <dbReference type="Google" id="ProtNLM"/>
    </source>
</evidence>
<sequence length="332" mass="36279">MHALQQVHADDLHPHPLRSHRSTGRPRTLTAMRPSDPEVTYRYVRVSLVALAVFLLVSLGITWWQSCPQGSISAFFYTRTHTVFVAALAAMGVCLIAYKGSRIGEDALLNFSGFMAFVVALIPADAEGLCRPWLPTEADPFGAVANNITALFVATAAGAALYLGLQHRRREQPHPTASPRACAEAATPWKHVATVLLSIEKWLPAGLLVVAFLGAFLMLWDWFAVRAHAFAASAMFLAITLVAVYHACYARAAVRPHRARFYATIAALMLATVVLSVVFLFAHVPYGVLTVEIVLIVLFGIFWGVQTWDVWDFDDRYPAAAVPTLADPTPAA</sequence>
<feature type="transmembrane region" description="Helical" evidence="2">
    <location>
        <begin position="76"/>
        <end position="98"/>
    </location>
</feature>
<keyword evidence="2" id="KW-1133">Transmembrane helix</keyword>
<proteinExistence type="predicted"/>
<dbReference type="PATRIC" id="fig|246196.56.peg.1656"/>
<feature type="transmembrane region" description="Helical" evidence="2">
    <location>
        <begin position="144"/>
        <end position="165"/>
    </location>
</feature>
<evidence type="ECO:0000256" key="1">
    <source>
        <dbReference type="SAM" id="MobiDB-lite"/>
    </source>
</evidence>
<feature type="transmembrane region" description="Helical" evidence="2">
    <location>
        <begin position="43"/>
        <end position="64"/>
    </location>
</feature>
<protein>
    <recommendedName>
        <fullName evidence="5">Diphosphate--fructose-6-phosphate 1-phosphotransferase</fullName>
    </recommendedName>
</protein>
<feature type="region of interest" description="Disordered" evidence="1">
    <location>
        <begin position="9"/>
        <end position="31"/>
    </location>
</feature>
<dbReference type="Proteomes" id="UP000006158">
    <property type="component" value="Chromosome"/>
</dbReference>
<feature type="transmembrane region" description="Helical" evidence="2">
    <location>
        <begin position="202"/>
        <end position="223"/>
    </location>
</feature>
<feature type="compositionally biased region" description="Basic residues" evidence="1">
    <location>
        <begin position="15"/>
        <end position="24"/>
    </location>
</feature>
<reference evidence="3 4" key="1">
    <citation type="journal article" date="2007" name="Genome Biol.">
        <title>Interrupted coding sequences in Mycobacterium smegmatis: authentic mutations or sequencing errors?</title>
        <authorList>
            <person name="Deshayes C."/>
            <person name="Perrodou E."/>
            <person name="Gallien S."/>
            <person name="Euphrasie D."/>
            <person name="Schaeffer C."/>
            <person name="Van-Dorsselaer A."/>
            <person name="Poch O."/>
            <person name="Lecompte O."/>
            <person name="Reyrat J.M."/>
        </authorList>
    </citation>
    <scope>NUCLEOTIDE SEQUENCE [LARGE SCALE GENOMIC DNA]</scope>
    <source>
        <strain evidence="4">ATCC 700084 / mc(2)155</strain>
    </source>
</reference>
<feature type="transmembrane region" description="Helical" evidence="2">
    <location>
        <begin position="229"/>
        <end position="249"/>
    </location>
</feature>
<dbReference type="EMBL" id="CP001663">
    <property type="protein sequence ID" value="AFP38078.1"/>
    <property type="molecule type" value="Genomic_DNA"/>
</dbReference>
<feature type="transmembrane region" description="Helical" evidence="2">
    <location>
        <begin position="107"/>
        <end position="124"/>
    </location>
</feature>
<keyword evidence="2" id="KW-0472">Membrane</keyword>
<feature type="transmembrane region" description="Helical" evidence="2">
    <location>
        <begin position="288"/>
        <end position="305"/>
    </location>
</feature>
<reference evidence="3 4" key="2">
    <citation type="journal article" date="2009" name="Genome Res.">
        <title>Ortho-proteogenomics: multiple proteomes investigation through orthology and a new MS-based protocol.</title>
        <authorList>
            <person name="Gallien S."/>
            <person name="Perrodou E."/>
            <person name="Carapito C."/>
            <person name="Deshayes C."/>
            <person name="Reyrat J.M."/>
            <person name="Van Dorsselaer A."/>
            <person name="Poch O."/>
            <person name="Schaeffer C."/>
            <person name="Lecompte O."/>
        </authorList>
    </citation>
    <scope>NUCLEOTIDE SEQUENCE [LARGE SCALE GENOMIC DNA]</scope>
    <source>
        <strain evidence="4">ATCC 700084 / mc(2)155</strain>
    </source>
</reference>
<evidence type="ECO:0000313" key="3">
    <source>
        <dbReference type="EMBL" id="AFP38078.1"/>
    </source>
</evidence>
<organism evidence="3 4">
    <name type="scientific">Mycolicibacterium smegmatis (strain ATCC 700084 / mc(2)155)</name>
    <name type="common">Mycobacterium smegmatis</name>
    <dbReference type="NCBI Taxonomy" id="246196"/>
    <lineage>
        <taxon>Bacteria</taxon>
        <taxon>Bacillati</taxon>
        <taxon>Actinomycetota</taxon>
        <taxon>Actinomycetes</taxon>
        <taxon>Mycobacteriales</taxon>
        <taxon>Mycobacteriaceae</taxon>
        <taxon>Mycolicibacterium</taxon>
    </lineage>
</organism>
<dbReference type="KEGG" id="msg:MSMEI_1605"/>
<evidence type="ECO:0000256" key="2">
    <source>
        <dbReference type="SAM" id="Phobius"/>
    </source>
</evidence>